<dbReference type="InterPro" id="IPR004102">
    <property type="entry name" value="Poly(ADP-ribose)pol_reg_dom"/>
</dbReference>
<evidence type="ECO:0000256" key="5">
    <source>
        <dbReference type="ARBA" id="ARBA00023027"/>
    </source>
</evidence>
<dbReference type="PROSITE" id="PS50172">
    <property type="entry name" value="BRCT"/>
    <property type="match status" value="1"/>
</dbReference>
<name>A0ABR4BCL9_9LECA</name>
<keyword evidence="4" id="KW-0548">Nucleotidyltransferase</keyword>
<dbReference type="SMART" id="SM00773">
    <property type="entry name" value="WGR"/>
    <property type="match status" value="1"/>
</dbReference>
<dbReference type="PANTHER" id="PTHR10459:SF60">
    <property type="entry name" value="POLY [ADP-RIBOSE] POLYMERASE 2"/>
    <property type="match status" value="1"/>
</dbReference>
<sequence length="667" mass="73714">MAVPFEGCVIALSGKFEEAHAKIASLIKSNGGKHSTKIDGGVTHLVATVNEGEKENAKVKQAGGFPNIKLVNYDWLMTSISNKLKSDESNFQFAMKAAETNSKGKKRVRGETPVKVSLIAHESPDGPPAKKQKDGNKAKSSSLRIPLDETCNAPGFRVYIGDDGTIYDAALNQANAGNNNNKFYRIQLLESFADRYKTWTRWGRVGELGANKMLGEGSLSTAMRAFDQKFKDKTGLKWENRFDPTPSHYKGSKYTFIERKYEDDSSDEEDELSGAGPGIGSRQGTGISSPIKRAESTLPKPVQRLMQLVFNKGYITDTMTEMNYDADKLPLGQLSKRTLQRGLETLKQLGELFANPVLAEDQHNLKYGDAVQAISNSYYTIIPHNFGRQRPPVIHDDERLMKEIALLESLGDMEIANTIMKDTAGDSSINALDSQFAGLGLQEMAPLEITSDEYKHLQEYLIKSHGATHDVSFKVQEIFRIQRDGEFERFDNSPFTKTDSSDRRLLWHGSRCTNFGGILSQGLRIAPPEAPVSGYAFGKGVYFADISSKSASYCHPNTSGDTGLLLLCEVELGKPMLELDIGFTTPDAATQAKQRGHIATWGKGATGPVGWKDASCVNESLTGVMMPDTCKEPGPTKHSASYLQYNEYIVYDIAQVKMRYLLRVEMR</sequence>
<dbReference type="SUPFAM" id="SSF142921">
    <property type="entry name" value="WGR domain-like"/>
    <property type="match status" value="1"/>
</dbReference>
<dbReference type="SMART" id="SM00292">
    <property type="entry name" value="BRCT"/>
    <property type="match status" value="1"/>
</dbReference>
<keyword evidence="16" id="KW-1185">Reference proteome</keyword>
<evidence type="ECO:0000256" key="7">
    <source>
        <dbReference type="ARBA" id="ARBA00024347"/>
    </source>
</evidence>
<dbReference type="Pfam" id="PF02877">
    <property type="entry name" value="PARP_reg"/>
    <property type="match status" value="1"/>
</dbReference>
<dbReference type="SUPFAM" id="SSF52113">
    <property type="entry name" value="BRCT domain"/>
    <property type="match status" value="1"/>
</dbReference>
<evidence type="ECO:0000256" key="1">
    <source>
        <dbReference type="ARBA" id="ARBA00004123"/>
    </source>
</evidence>
<evidence type="ECO:0000256" key="8">
    <source>
        <dbReference type="ARBA" id="ARBA00033987"/>
    </source>
</evidence>
<dbReference type="SUPFAM" id="SSF56399">
    <property type="entry name" value="ADP-ribosylation"/>
    <property type="match status" value="1"/>
</dbReference>
<dbReference type="EC" id="2.4.2.-" evidence="9"/>
<keyword evidence="2 9" id="KW-0328">Glycosyltransferase</keyword>
<dbReference type="PROSITE" id="PS51060">
    <property type="entry name" value="PARP_ALPHA_HD"/>
    <property type="match status" value="1"/>
</dbReference>
<evidence type="ECO:0000259" key="14">
    <source>
        <dbReference type="PROSITE" id="PS51977"/>
    </source>
</evidence>
<evidence type="ECO:0000259" key="12">
    <source>
        <dbReference type="PROSITE" id="PS51059"/>
    </source>
</evidence>
<keyword evidence="3 9" id="KW-0808">Transferase</keyword>
<dbReference type="PANTHER" id="PTHR10459">
    <property type="entry name" value="DNA LIGASE"/>
    <property type="match status" value="1"/>
</dbReference>
<feature type="domain" description="BRCT" evidence="11">
    <location>
        <begin position="1"/>
        <end position="93"/>
    </location>
</feature>
<comment type="caution">
    <text evidence="15">The sequence shown here is derived from an EMBL/GenBank/DDBJ whole genome shotgun (WGS) entry which is preliminary data.</text>
</comment>
<keyword evidence="6" id="KW-0539">Nucleus</keyword>
<dbReference type="CDD" id="cd07997">
    <property type="entry name" value="WGR_PARP"/>
    <property type="match status" value="1"/>
</dbReference>
<reference evidence="15 16" key="1">
    <citation type="submission" date="2024-09" db="EMBL/GenBank/DDBJ databases">
        <title>Rethinking Asexuality: The Enigmatic Case of Functional Sexual Genes in Lepraria (Stereocaulaceae).</title>
        <authorList>
            <person name="Doellman M."/>
            <person name="Sun Y."/>
            <person name="Barcenas-Pena A."/>
            <person name="Lumbsch H.T."/>
            <person name="Grewe F."/>
        </authorList>
    </citation>
    <scope>NUCLEOTIDE SEQUENCE [LARGE SCALE GENOMIC DNA]</scope>
    <source>
        <strain evidence="15 16">Grewe 0041</strain>
    </source>
</reference>
<evidence type="ECO:0000256" key="2">
    <source>
        <dbReference type="ARBA" id="ARBA00022676"/>
    </source>
</evidence>
<dbReference type="CDD" id="cd01437">
    <property type="entry name" value="parp_like"/>
    <property type="match status" value="1"/>
</dbReference>
<dbReference type="Gene3D" id="3.40.50.10190">
    <property type="entry name" value="BRCT domain"/>
    <property type="match status" value="1"/>
</dbReference>
<dbReference type="Gene3D" id="3.90.228.10">
    <property type="match status" value="1"/>
</dbReference>
<proteinExistence type="inferred from homology"/>
<evidence type="ECO:0000313" key="15">
    <source>
        <dbReference type="EMBL" id="KAL2055597.1"/>
    </source>
</evidence>
<dbReference type="InterPro" id="IPR050800">
    <property type="entry name" value="ARTD/PARP"/>
</dbReference>
<dbReference type="SUPFAM" id="SSF47587">
    <property type="entry name" value="Domain of poly(ADP-ribose) polymerase"/>
    <property type="match status" value="1"/>
</dbReference>
<evidence type="ECO:0000259" key="13">
    <source>
        <dbReference type="PROSITE" id="PS51060"/>
    </source>
</evidence>
<gene>
    <name evidence="15" type="ORF">ABVK25_003839</name>
</gene>
<feature type="region of interest" description="Disordered" evidence="10">
    <location>
        <begin position="265"/>
        <end position="296"/>
    </location>
</feature>
<dbReference type="PROSITE" id="PS51059">
    <property type="entry name" value="PARP_CATALYTIC"/>
    <property type="match status" value="1"/>
</dbReference>
<evidence type="ECO:0000256" key="4">
    <source>
        <dbReference type="ARBA" id="ARBA00022695"/>
    </source>
</evidence>
<dbReference type="Proteomes" id="UP001590951">
    <property type="component" value="Unassembled WGS sequence"/>
</dbReference>
<evidence type="ECO:0000256" key="3">
    <source>
        <dbReference type="ARBA" id="ARBA00022679"/>
    </source>
</evidence>
<keyword evidence="5 9" id="KW-0520">NAD</keyword>
<dbReference type="InterPro" id="IPR008893">
    <property type="entry name" value="WGR_domain"/>
</dbReference>
<comment type="subcellular location">
    <subcellularLocation>
        <location evidence="1">Nucleus</location>
    </subcellularLocation>
</comment>
<dbReference type="InterPro" id="IPR036420">
    <property type="entry name" value="BRCT_dom_sf"/>
</dbReference>
<evidence type="ECO:0000256" key="9">
    <source>
        <dbReference type="RuleBase" id="RU362114"/>
    </source>
</evidence>
<dbReference type="InterPro" id="IPR001357">
    <property type="entry name" value="BRCT_dom"/>
</dbReference>
<accession>A0ABR4BCL9</accession>
<dbReference type="Pfam" id="PF00644">
    <property type="entry name" value="PARP"/>
    <property type="match status" value="1"/>
</dbReference>
<dbReference type="CDD" id="cd17747">
    <property type="entry name" value="BRCT_PARP1"/>
    <property type="match status" value="1"/>
</dbReference>
<evidence type="ECO:0000256" key="10">
    <source>
        <dbReference type="SAM" id="MobiDB-lite"/>
    </source>
</evidence>
<dbReference type="Pfam" id="PF00533">
    <property type="entry name" value="BRCT"/>
    <property type="match status" value="1"/>
</dbReference>
<dbReference type="InterPro" id="IPR036930">
    <property type="entry name" value="WGR_dom_sf"/>
</dbReference>
<dbReference type="Gene3D" id="1.20.142.10">
    <property type="entry name" value="Poly(ADP-ribose) polymerase, regulatory domain"/>
    <property type="match status" value="1"/>
</dbReference>
<comment type="similarity">
    <text evidence="7">Belongs to the ARTD/PARP family.</text>
</comment>
<evidence type="ECO:0000313" key="16">
    <source>
        <dbReference type="Proteomes" id="UP001590951"/>
    </source>
</evidence>
<evidence type="ECO:0000259" key="11">
    <source>
        <dbReference type="PROSITE" id="PS50172"/>
    </source>
</evidence>
<dbReference type="Pfam" id="PF05406">
    <property type="entry name" value="WGR"/>
    <property type="match status" value="1"/>
</dbReference>
<protein>
    <recommendedName>
        <fullName evidence="9">Poly [ADP-ribose] polymerase</fullName>
        <shortName evidence="9">PARP</shortName>
        <ecNumber evidence="9">2.4.2.-</ecNumber>
    </recommendedName>
</protein>
<dbReference type="InterPro" id="IPR012317">
    <property type="entry name" value="Poly(ADP-ribose)pol_cat_dom"/>
</dbReference>
<feature type="domain" description="PARP alpha-helical" evidence="13">
    <location>
        <begin position="295"/>
        <end position="421"/>
    </location>
</feature>
<organism evidence="15 16">
    <name type="scientific">Lepraria finkii</name>
    <dbReference type="NCBI Taxonomy" id="1340010"/>
    <lineage>
        <taxon>Eukaryota</taxon>
        <taxon>Fungi</taxon>
        <taxon>Dikarya</taxon>
        <taxon>Ascomycota</taxon>
        <taxon>Pezizomycotina</taxon>
        <taxon>Lecanoromycetes</taxon>
        <taxon>OSLEUM clade</taxon>
        <taxon>Lecanoromycetidae</taxon>
        <taxon>Lecanorales</taxon>
        <taxon>Lecanorineae</taxon>
        <taxon>Stereocaulaceae</taxon>
        <taxon>Lepraria</taxon>
    </lineage>
</organism>
<dbReference type="EMBL" id="JBHFEH010000010">
    <property type="protein sequence ID" value="KAL2055597.1"/>
    <property type="molecule type" value="Genomic_DNA"/>
</dbReference>
<dbReference type="InterPro" id="IPR036616">
    <property type="entry name" value="Poly(ADP-ribose)pol_reg_dom_sf"/>
</dbReference>
<feature type="domain" description="PARP catalytic" evidence="12">
    <location>
        <begin position="430"/>
        <end position="667"/>
    </location>
</feature>
<evidence type="ECO:0000256" key="6">
    <source>
        <dbReference type="ARBA" id="ARBA00023242"/>
    </source>
</evidence>
<feature type="region of interest" description="Disordered" evidence="10">
    <location>
        <begin position="117"/>
        <end position="143"/>
    </location>
</feature>
<comment type="catalytic activity">
    <reaction evidence="8">
        <text>NAD(+) + (ADP-D-ribosyl)n-acceptor = nicotinamide + (ADP-D-ribosyl)n+1-acceptor + H(+).</text>
        <dbReference type="EC" id="2.4.2.30"/>
    </reaction>
</comment>
<feature type="domain" description="WGR" evidence="14">
    <location>
        <begin position="155"/>
        <end position="254"/>
    </location>
</feature>
<dbReference type="PROSITE" id="PS51977">
    <property type="entry name" value="WGR"/>
    <property type="match status" value="1"/>
</dbReference>